<evidence type="ECO:0008006" key="7">
    <source>
        <dbReference type="Google" id="ProtNLM"/>
    </source>
</evidence>
<name>A0A108T892_BACSE</name>
<evidence type="ECO:0000313" key="3">
    <source>
        <dbReference type="EMBL" id="RGM11523.1"/>
    </source>
</evidence>
<dbReference type="STRING" id="46506.AA415_01598"/>
<dbReference type="EMBL" id="LRGC01000006">
    <property type="protein sequence ID" value="KWR55150.1"/>
    <property type="molecule type" value="Genomic_DNA"/>
</dbReference>
<dbReference type="EMBL" id="WCLE01000005">
    <property type="protein sequence ID" value="KAB5315725.1"/>
    <property type="molecule type" value="Genomic_DNA"/>
</dbReference>
<protein>
    <recommendedName>
        <fullName evidence="7">Lipoprotein</fullName>
    </recommendedName>
</protein>
<dbReference type="EMBL" id="QSSV01000016">
    <property type="protein sequence ID" value="RGM11523.1"/>
    <property type="molecule type" value="Genomic_DNA"/>
</dbReference>
<dbReference type="PROSITE" id="PS51257">
    <property type="entry name" value="PROKAR_LIPOPROTEIN"/>
    <property type="match status" value="1"/>
</dbReference>
<reference evidence="2" key="2">
    <citation type="submission" date="2016-01" db="EMBL/GenBank/DDBJ databases">
        <authorList>
            <person name="McClelland M."/>
            <person name="Jain A."/>
            <person name="Saraogi P."/>
            <person name="Mendelson R."/>
            <person name="Westerman R."/>
            <person name="SanMiguel P."/>
            <person name="Csonka L."/>
        </authorList>
    </citation>
    <scope>NUCLEOTIDE SEQUENCE</scope>
    <source>
        <strain evidence="2">CL09T03C01</strain>
    </source>
</reference>
<sequence>MKKIFILLLTTFMLISCSSGYLGKYSVDYIKLSDGTEAAVNGSMRVYENRIEFDDMDTKIDNVATIIEKREESSGCYFTIVDKQGNKGILYISDYHDEVKLMDMNYKTIGTFRAKKNVW</sequence>
<organism evidence="2 4">
    <name type="scientific">Bacteroides stercoris</name>
    <dbReference type="NCBI Taxonomy" id="46506"/>
    <lineage>
        <taxon>Bacteria</taxon>
        <taxon>Pseudomonadati</taxon>
        <taxon>Bacteroidota</taxon>
        <taxon>Bacteroidia</taxon>
        <taxon>Bacteroidales</taxon>
        <taxon>Bacteroidaceae</taxon>
        <taxon>Bacteroides</taxon>
    </lineage>
</organism>
<evidence type="ECO:0000313" key="2">
    <source>
        <dbReference type="EMBL" id="KWR55150.1"/>
    </source>
</evidence>
<dbReference type="RefSeq" id="WP_060385761.1">
    <property type="nucleotide sequence ID" value="NZ_CAXSRQ010000002.1"/>
</dbReference>
<comment type="caution">
    <text evidence="2">The sequence shown here is derived from an EMBL/GenBank/DDBJ whole genome shotgun (WGS) entry which is preliminary data.</text>
</comment>
<proteinExistence type="predicted"/>
<dbReference type="Proteomes" id="UP000261223">
    <property type="component" value="Unassembled WGS sequence"/>
</dbReference>
<reference evidence="3 5" key="3">
    <citation type="submission" date="2018-08" db="EMBL/GenBank/DDBJ databases">
        <title>A genome reference for cultivated species of the human gut microbiota.</title>
        <authorList>
            <person name="Zou Y."/>
            <person name="Xue W."/>
            <person name="Luo G."/>
        </authorList>
    </citation>
    <scope>NUCLEOTIDE SEQUENCE [LARGE SCALE GENOMIC DNA]</scope>
    <source>
        <strain evidence="3 5">TF03-6</strain>
    </source>
</reference>
<accession>A0A108T892</accession>
<dbReference type="PATRIC" id="fig|46506.5.peg.1701"/>
<keyword evidence="4" id="KW-1185">Reference proteome</keyword>
<reference evidence="1 6" key="4">
    <citation type="journal article" date="2019" name="Nat. Med.">
        <title>A library of human gut bacterial isolates paired with longitudinal multiomics data enables mechanistic microbiome research.</title>
        <authorList>
            <person name="Poyet M."/>
            <person name="Groussin M."/>
            <person name="Gibbons S.M."/>
            <person name="Avila-Pacheco J."/>
            <person name="Jiang X."/>
            <person name="Kearney S.M."/>
            <person name="Perrotta A.R."/>
            <person name="Berdy B."/>
            <person name="Zhao S."/>
            <person name="Lieberman T.D."/>
            <person name="Swanson P.K."/>
            <person name="Smith M."/>
            <person name="Roesemann S."/>
            <person name="Alexander J.E."/>
            <person name="Rich S.A."/>
            <person name="Livny J."/>
            <person name="Vlamakis H."/>
            <person name="Clish C."/>
            <person name="Bullock K."/>
            <person name="Deik A."/>
            <person name="Scott J."/>
            <person name="Pierce K.A."/>
            <person name="Xavier R.J."/>
            <person name="Alm E.J."/>
        </authorList>
    </citation>
    <scope>NUCLEOTIDE SEQUENCE [LARGE SCALE GENOMIC DNA]</scope>
    <source>
        <strain evidence="1 6">BIOML-A6</strain>
    </source>
</reference>
<dbReference type="Proteomes" id="UP000056419">
    <property type="component" value="Unassembled WGS sequence"/>
</dbReference>
<evidence type="ECO:0000313" key="1">
    <source>
        <dbReference type="EMBL" id="KAB5315725.1"/>
    </source>
</evidence>
<dbReference type="Proteomes" id="UP000467334">
    <property type="component" value="Unassembled WGS sequence"/>
</dbReference>
<evidence type="ECO:0000313" key="4">
    <source>
        <dbReference type="Proteomes" id="UP000056419"/>
    </source>
</evidence>
<dbReference type="AlphaFoldDB" id="A0A108T892"/>
<evidence type="ECO:0000313" key="6">
    <source>
        <dbReference type="Proteomes" id="UP000467334"/>
    </source>
</evidence>
<gene>
    <name evidence="2" type="ORF">AA415_01598</name>
    <name evidence="3" type="ORF">DXC34_12455</name>
    <name evidence="1" type="ORF">F9958_03495</name>
</gene>
<reference evidence="2 4" key="1">
    <citation type="journal article" date="2016" name="BMC Genomics">
        <title>Type VI secretion systems of human gut Bacteroidales segregate into three genetic architectures, two of which are contained on mobile genetic elements.</title>
        <authorList>
            <person name="Coyne M.J."/>
            <person name="Roelofs K.G."/>
            <person name="Comstock L.E."/>
        </authorList>
    </citation>
    <scope>NUCLEOTIDE SEQUENCE [LARGE SCALE GENOMIC DNA]</scope>
    <source>
        <strain evidence="2 4">CL09T03C01</strain>
    </source>
</reference>
<evidence type="ECO:0000313" key="5">
    <source>
        <dbReference type="Proteomes" id="UP000261223"/>
    </source>
</evidence>